<evidence type="ECO:0000313" key="2">
    <source>
        <dbReference type="EMBL" id="CAD1822971.1"/>
    </source>
</evidence>
<proteinExistence type="predicted"/>
<dbReference type="EMBL" id="LR862142">
    <property type="protein sequence ID" value="CAD1822971.1"/>
    <property type="molecule type" value="Genomic_DNA"/>
</dbReference>
<gene>
    <name evidence="2" type="ORF">CB5_LOCUS6182</name>
</gene>
<feature type="region of interest" description="Disordered" evidence="1">
    <location>
        <begin position="134"/>
        <end position="162"/>
    </location>
</feature>
<dbReference type="AlphaFoldDB" id="A0A6V7NWL3"/>
<sequence>MESLQRRSTPPLTYNVWIRLVSLPYECWSSHTVAALVGGFGRFIRADDHTKRMIDLSGYRCLIKVNHLSDIPENLEITFGDILCPFSSNWKDGDVASTTAAGTPLHTMNKRANMIRLRDRRELEFSVEDLRPTVTPHTLSERGTLPKSAIEGEPLPPQPPSL</sequence>
<evidence type="ECO:0000256" key="1">
    <source>
        <dbReference type="SAM" id="MobiDB-lite"/>
    </source>
</evidence>
<organism evidence="2">
    <name type="scientific">Ananas comosus var. bracteatus</name>
    <name type="common">red pineapple</name>
    <dbReference type="NCBI Taxonomy" id="296719"/>
    <lineage>
        <taxon>Eukaryota</taxon>
        <taxon>Viridiplantae</taxon>
        <taxon>Streptophyta</taxon>
        <taxon>Embryophyta</taxon>
        <taxon>Tracheophyta</taxon>
        <taxon>Spermatophyta</taxon>
        <taxon>Magnoliopsida</taxon>
        <taxon>Liliopsida</taxon>
        <taxon>Poales</taxon>
        <taxon>Bromeliaceae</taxon>
        <taxon>Bromelioideae</taxon>
        <taxon>Ananas</taxon>
    </lineage>
</organism>
<protein>
    <submittedName>
        <fullName evidence="2">Uncharacterized protein</fullName>
    </submittedName>
</protein>
<reference evidence="2" key="1">
    <citation type="submission" date="2020-07" db="EMBL/GenBank/DDBJ databases">
        <authorList>
            <person name="Lin J."/>
        </authorList>
    </citation>
    <scope>NUCLEOTIDE SEQUENCE</scope>
</reference>
<accession>A0A6V7NWL3</accession>
<name>A0A6V7NWL3_ANACO</name>